<evidence type="ECO:0000313" key="3">
    <source>
        <dbReference type="Proteomes" id="UP000615446"/>
    </source>
</evidence>
<reference evidence="2" key="1">
    <citation type="submission" date="2019-10" db="EMBL/GenBank/DDBJ databases">
        <title>Conservation and host-specific expression of non-tandemly repeated heterogenous ribosome RNA gene in arbuscular mycorrhizal fungi.</title>
        <authorList>
            <person name="Maeda T."/>
            <person name="Kobayashi Y."/>
            <person name="Nakagawa T."/>
            <person name="Ezawa T."/>
            <person name="Yamaguchi K."/>
            <person name="Bino T."/>
            <person name="Nishimoto Y."/>
            <person name="Shigenobu S."/>
            <person name="Kawaguchi M."/>
        </authorList>
    </citation>
    <scope>NUCLEOTIDE SEQUENCE</scope>
    <source>
        <strain evidence="2">HR1</strain>
    </source>
</reference>
<organism evidence="2 3">
    <name type="scientific">Rhizophagus clarus</name>
    <dbReference type="NCBI Taxonomy" id="94130"/>
    <lineage>
        <taxon>Eukaryota</taxon>
        <taxon>Fungi</taxon>
        <taxon>Fungi incertae sedis</taxon>
        <taxon>Mucoromycota</taxon>
        <taxon>Glomeromycotina</taxon>
        <taxon>Glomeromycetes</taxon>
        <taxon>Glomerales</taxon>
        <taxon>Glomeraceae</taxon>
        <taxon>Rhizophagus</taxon>
    </lineage>
</organism>
<protein>
    <submittedName>
        <fullName evidence="2">Uncharacterized protein</fullName>
    </submittedName>
</protein>
<feature type="coiled-coil region" evidence="1">
    <location>
        <begin position="24"/>
        <end position="58"/>
    </location>
</feature>
<gene>
    <name evidence="2" type="ORF">RCL2_002488000</name>
</gene>
<comment type="caution">
    <text evidence="2">The sequence shown here is derived from an EMBL/GenBank/DDBJ whole genome shotgun (WGS) entry which is preliminary data.</text>
</comment>
<name>A0A8H3M5U3_9GLOM</name>
<evidence type="ECO:0000256" key="1">
    <source>
        <dbReference type="SAM" id="Coils"/>
    </source>
</evidence>
<dbReference type="EMBL" id="BLAL01000266">
    <property type="protein sequence ID" value="GES98325.1"/>
    <property type="molecule type" value="Genomic_DNA"/>
</dbReference>
<evidence type="ECO:0000313" key="2">
    <source>
        <dbReference type="EMBL" id="GES98325.1"/>
    </source>
</evidence>
<sequence length="148" mass="17448">MDQQHNKHWDQHHNTMPIPYQELLTNVTNDLVDIKKELETLRTQIKSLKEKNTVLKQELKLTNNFMQIMIDEIGQTHLTNEQLYIQPTPNQTEQNIHALPYNKITQTNINTKEITKTPQYNPKTQTMHISPNRQLIITDCNSYADNEI</sequence>
<accession>A0A8H3M5U3</accession>
<proteinExistence type="predicted"/>
<keyword evidence="1" id="KW-0175">Coiled coil</keyword>
<dbReference type="AlphaFoldDB" id="A0A8H3M5U3"/>
<dbReference type="Proteomes" id="UP000615446">
    <property type="component" value="Unassembled WGS sequence"/>
</dbReference>